<keyword evidence="3" id="KW-1185">Reference proteome</keyword>
<feature type="compositionally biased region" description="Acidic residues" evidence="1">
    <location>
        <begin position="57"/>
        <end position="68"/>
    </location>
</feature>
<evidence type="ECO:0000313" key="3">
    <source>
        <dbReference type="Proteomes" id="UP000800041"/>
    </source>
</evidence>
<dbReference type="AlphaFoldDB" id="A0A6G1GLC8"/>
<feature type="region of interest" description="Disordered" evidence="1">
    <location>
        <begin position="261"/>
        <end position="283"/>
    </location>
</feature>
<sequence length="422" mass="45355">MTTHVPARQPFAVLGESRLQQLTNIKNRQNAIQSTSLSSPAKSILSSPMKRRHTPDDDLFADDVDSENIDPSLFNSPSKRSKNVDGTPQKSKFVLTDSFNFNATPKSPLGSCFGSASSSLSPRPSSVKKSLSLSVPATTHNTPISSSRGSPKHNKRITLLKQRRSTSNATPIRRVDPPSFGKARVGAGLPFSIDAALSGTIAGYTPKEEAVPAPAPANPAADKDHMPKGWFFDIYEETPEEEAANLMEHSACCLDISSDDDAETKQNRLEQERGKENVPPPDWVMGVYNPTRARASAPVVGASEAFAAVEGDAVAVKQGKRRMAAPKHADAMEQDRAPLGEMVAKDFYPDGLTEESVTVVEGEKTHRKGSSLANEIGFDSPAKSVAAVAVQEAEYDAEAETDVEGDMETQSKEIFVCEDADA</sequence>
<feature type="compositionally biased region" description="Low complexity" evidence="1">
    <location>
        <begin position="34"/>
        <end position="48"/>
    </location>
</feature>
<dbReference type="OrthoDB" id="425602at2759"/>
<feature type="compositionally biased region" description="Basic and acidic residues" evidence="1">
    <location>
        <begin position="263"/>
        <end position="276"/>
    </location>
</feature>
<accession>A0A6G1GLC8</accession>
<evidence type="ECO:0008006" key="4">
    <source>
        <dbReference type="Google" id="ProtNLM"/>
    </source>
</evidence>
<dbReference type="Proteomes" id="UP000800041">
    <property type="component" value="Unassembled WGS sequence"/>
</dbReference>
<feature type="compositionally biased region" description="Polar residues" evidence="1">
    <location>
        <begin position="73"/>
        <end position="89"/>
    </location>
</feature>
<gene>
    <name evidence="2" type="ORF">K402DRAFT_398270</name>
</gene>
<protein>
    <recommendedName>
        <fullName evidence="4">Thymidylate kinase</fullName>
    </recommendedName>
</protein>
<feature type="region of interest" description="Disordered" evidence="1">
    <location>
        <begin position="30"/>
        <end position="89"/>
    </location>
</feature>
<dbReference type="EMBL" id="ML977194">
    <property type="protein sequence ID" value="KAF1981745.1"/>
    <property type="molecule type" value="Genomic_DNA"/>
</dbReference>
<organism evidence="2 3">
    <name type="scientific">Aulographum hederae CBS 113979</name>
    <dbReference type="NCBI Taxonomy" id="1176131"/>
    <lineage>
        <taxon>Eukaryota</taxon>
        <taxon>Fungi</taxon>
        <taxon>Dikarya</taxon>
        <taxon>Ascomycota</taxon>
        <taxon>Pezizomycotina</taxon>
        <taxon>Dothideomycetes</taxon>
        <taxon>Pleosporomycetidae</taxon>
        <taxon>Aulographales</taxon>
        <taxon>Aulographaceae</taxon>
    </lineage>
</organism>
<feature type="compositionally biased region" description="Polar residues" evidence="1">
    <location>
        <begin position="138"/>
        <end position="149"/>
    </location>
</feature>
<evidence type="ECO:0000313" key="2">
    <source>
        <dbReference type="EMBL" id="KAF1981745.1"/>
    </source>
</evidence>
<proteinExistence type="predicted"/>
<name>A0A6G1GLC8_9PEZI</name>
<evidence type="ECO:0000256" key="1">
    <source>
        <dbReference type="SAM" id="MobiDB-lite"/>
    </source>
</evidence>
<reference evidence="2" key="1">
    <citation type="journal article" date="2020" name="Stud. Mycol.">
        <title>101 Dothideomycetes genomes: a test case for predicting lifestyles and emergence of pathogens.</title>
        <authorList>
            <person name="Haridas S."/>
            <person name="Albert R."/>
            <person name="Binder M."/>
            <person name="Bloem J."/>
            <person name="Labutti K."/>
            <person name="Salamov A."/>
            <person name="Andreopoulos B."/>
            <person name="Baker S."/>
            <person name="Barry K."/>
            <person name="Bills G."/>
            <person name="Bluhm B."/>
            <person name="Cannon C."/>
            <person name="Castanera R."/>
            <person name="Culley D."/>
            <person name="Daum C."/>
            <person name="Ezra D."/>
            <person name="Gonzalez J."/>
            <person name="Henrissat B."/>
            <person name="Kuo A."/>
            <person name="Liang C."/>
            <person name="Lipzen A."/>
            <person name="Lutzoni F."/>
            <person name="Magnuson J."/>
            <person name="Mondo S."/>
            <person name="Nolan M."/>
            <person name="Ohm R."/>
            <person name="Pangilinan J."/>
            <person name="Park H.-J."/>
            <person name="Ramirez L."/>
            <person name="Alfaro M."/>
            <person name="Sun H."/>
            <person name="Tritt A."/>
            <person name="Yoshinaga Y."/>
            <person name="Zwiers L.-H."/>
            <person name="Turgeon B."/>
            <person name="Goodwin S."/>
            <person name="Spatafora J."/>
            <person name="Crous P."/>
            <person name="Grigoriev I."/>
        </authorList>
    </citation>
    <scope>NUCLEOTIDE SEQUENCE</scope>
    <source>
        <strain evidence="2">CBS 113979</strain>
    </source>
</reference>
<feature type="compositionally biased region" description="Low complexity" evidence="1">
    <location>
        <begin position="112"/>
        <end position="137"/>
    </location>
</feature>
<feature type="region of interest" description="Disordered" evidence="1">
    <location>
        <begin position="112"/>
        <end position="155"/>
    </location>
</feature>